<keyword evidence="4" id="KW-1185">Reference proteome</keyword>
<protein>
    <submittedName>
        <fullName evidence="3">Uncharacterized protein</fullName>
    </submittedName>
</protein>
<keyword evidence="2" id="KW-0472">Membrane</keyword>
<proteinExistence type="predicted"/>
<feature type="region of interest" description="Disordered" evidence="1">
    <location>
        <begin position="1"/>
        <end position="24"/>
    </location>
</feature>
<dbReference type="Proteomes" id="UP000299102">
    <property type="component" value="Unassembled WGS sequence"/>
</dbReference>
<sequence length="103" mass="11597">MTSPILSPDHTSTPTNDKRRGKGGENYLESHLFIREKRFPPTDLSGTGCEPNSPLCDLVHSEFSFTETDYKMKIFGITAFSVAALAIWRVLRPDIDVVYLYEG</sequence>
<keyword evidence="2" id="KW-1133">Transmembrane helix</keyword>
<comment type="caution">
    <text evidence="3">The sequence shown here is derived from an EMBL/GenBank/DDBJ whole genome shotgun (WGS) entry which is preliminary data.</text>
</comment>
<organism evidence="3 4">
    <name type="scientific">Eumeta variegata</name>
    <name type="common">Bagworm moth</name>
    <name type="synonym">Eumeta japonica</name>
    <dbReference type="NCBI Taxonomy" id="151549"/>
    <lineage>
        <taxon>Eukaryota</taxon>
        <taxon>Metazoa</taxon>
        <taxon>Ecdysozoa</taxon>
        <taxon>Arthropoda</taxon>
        <taxon>Hexapoda</taxon>
        <taxon>Insecta</taxon>
        <taxon>Pterygota</taxon>
        <taxon>Neoptera</taxon>
        <taxon>Endopterygota</taxon>
        <taxon>Lepidoptera</taxon>
        <taxon>Glossata</taxon>
        <taxon>Ditrysia</taxon>
        <taxon>Tineoidea</taxon>
        <taxon>Psychidae</taxon>
        <taxon>Oiketicinae</taxon>
        <taxon>Eumeta</taxon>
    </lineage>
</organism>
<feature type="transmembrane region" description="Helical" evidence="2">
    <location>
        <begin position="74"/>
        <end position="91"/>
    </location>
</feature>
<gene>
    <name evidence="3" type="ORF">EVAR_60355_1</name>
</gene>
<evidence type="ECO:0000313" key="4">
    <source>
        <dbReference type="Proteomes" id="UP000299102"/>
    </source>
</evidence>
<evidence type="ECO:0000313" key="3">
    <source>
        <dbReference type="EMBL" id="GBP89230.1"/>
    </source>
</evidence>
<keyword evidence="2" id="KW-0812">Transmembrane</keyword>
<dbReference type="EMBL" id="BGZK01001984">
    <property type="protein sequence ID" value="GBP89230.1"/>
    <property type="molecule type" value="Genomic_DNA"/>
</dbReference>
<accession>A0A4C1ZMU5</accession>
<evidence type="ECO:0000256" key="1">
    <source>
        <dbReference type="SAM" id="MobiDB-lite"/>
    </source>
</evidence>
<dbReference type="AlphaFoldDB" id="A0A4C1ZMU5"/>
<feature type="compositionally biased region" description="Polar residues" evidence="1">
    <location>
        <begin position="1"/>
        <end position="15"/>
    </location>
</feature>
<evidence type="ECO:0000256" key="2">
    <source>
        <dbReference type="SAM" id="Phobius"/>
    </source>
</evidence>
<name>A0A4C1ZMU5_EUMVA</name>
<reference evidence="3 4" key="1">
    <citation type="journal article" date="2019" name="Commun. Biol.">
        <title>The bagworm genome reveals a unique fibroin gene that provides high tensile strength.</title>
        <authorList>
            <person name="Kono N."/>
            <person name="Nakamura H."/>
            <person name="Ohtoshi R."/>
            <person name="Tomita M."/>
            <person name="Numata K."/>
            <person name="Arakawa K."/>
        </authorList>
    </citation>
    <scope>NUCLEOTIDE SEQUENCE [LARGE SCALE GENOMIC DNA]</scope>
</reference>